<reference evidence="2 3" key="1">
    <citation type="journal article" date="2019" name="Commun. Biol.">
        <title>The bagworm genome reveals a unique fibroin gene that provides high tensile strength.</title>
        <authorList>
            <person name="Kono N."/>
            <person name="Nakamura H."/>
            <person name="Ohtoshi R."/>
            <person name="Tomita M."/>
            <person name="Numata K."/>
            <person name="Arakawa K."/>
        </authorList>
    </citation>
    <scope>NUCLEOTIDE SEQUENCE [LARGE SCALE GENOMIC DNA]</scope>
</reference>
<proteinExistence type="predicted"/>
<protein>
    <recommendedName>
        <fullName evidence="4">Mos1 transposase HTH domain-containing protein</fullName>
    </recommendedName>
</protein>
<name>A0A4C1TVQ1_EUMVA</name>
<dbReference type="AlphaFoldDB" id="A0A4C1TVQ1"/>
<feature type="compositionally biased region" description="Pro residues" evidence="1">
    <location>
        <begin position="16"/>
        <end position="30"/>
    </location>
</feature>
<gene>
    <name evidence="2" type="ORF">EVAR_16906_1</name>
</gene>
<sequence>MGEAVVISNVIAAQHPPGPPPAAPNAPPPGGQYSLPQMSARVTRNWFKRLQSGNFDVINNPRSGRPVTDKVNAVLKNVEQDRNISSYDIAEEKD</sequence>
<comment type="caution">
    <text evidence="2">The sequence shown here is derived from an EMBL/GenBank/DDBJ whole genome shotgun (WGS) entry which is preliminary data.</text>
</comment>
<feature type="region of interest" description="Disordered" evidence="1">
    <location>
        <begin position="1"/>
        <end position="34"/>
    </location>
</feature>
<organism evidence="2 3">
    <name type="scientific">Eumeta variegata</name>
    <name type="common">Bagworm moth</name>
    <name type="synonym">Eumeta japonica</name>
    <dbReference type="NCBI Taxonomy" id="151549"/>
    <lineage>
        <taxon>Eukaryota</taxon>
        <taxon>Metazoa</taxon>
        <taxon>Ecdysozoa</taxon>
        <taxon>Arthropoda</taxon>
        <taxon>Hexapoda</taxon>
        <taxon>Insecta</taxon>
        <taxon>Pterygota</taxon>
        <taxon>Neoptera</taxon>
        <taxon>Endopterygota</taxon>
        <taxon>Lepidoptera</taxon>
        <taxon>Glossata</taxon>
        <taxon>Ditrysia</taxon>
        <taxon>Tineoidea</taxon>
        <taxon>Psychidae</taxon>
        <taxon>Oiketicinae</taxon>
        <taxon>Eumeta</taxon>
    </lineage>
</organism>
<accession>A0A4C1TVQ1</accession>
<evidence type="ECO:0000313" key="2">
    <source>
        <dbReference type="EMBL" id="GBP17964.1"/>
    </source>
</evidence>
<evidence type="ECO:0000256" key="1">
    <source>
        <dbReference type="SAM" id="MobiDB-lite"/>
    </source>
</evidence>
<dbReference type="EMBL" id="BGZK01000092">
    <property type="protein sequence ID" value="GBP17964.1"/>
    <property type="molecule type" value="Genomic_DNA"/>
</dbReference>
<evidence type="ECO:0000313" key="3">
    <source>
        <dbReference type="Proteomes" id="UP000299102"/>
    </source>
</evidence>
<evidence type="ECO:0008006" key="4">
    <source>
        <dbReference type="Google" id="ProtNLM"/>
    </source>
</evidence>
<dbReference type="OrthoDB" id="616263at2759"/>
<dbReference type="Proteomes" id="UP000299102">
    <property type="component" value="Unassembled WGS sequence"/>
</dbReference>
<keyword evidence="3" id="KW-1185">Reference proteome</keyword>